<dbReference type="Pfam" id="PF25231">
    <property type="entry name" value="DUF7847"/>
    <property type="match status" value="1"/>
</dbReference>
<dbReference type="EMBL" id="JACJVJ010000001">
    <property type="protein sequence ID" value="MBC2776842.1"/>
    <property type="molecule type" value="Genomic_DNA"/>
</dbReference>
<name>A0A842HV48_9SPHN</name>
<keyword evidence="1" id="KW-0472">Membrane</keyword>
<feature type="transmembrane region" description="Helical" evidence="1">
    <location>
        <begin position="156"/>
        <end position="189"/>
    </location>
</feature>
<sequence length="297" mass="31537">MASAGTGIFSVGQTLGDGFGAMWRNFFAMSAIVLIFSIATSTLQFGLSYVTTGSFVADSAAGVAGGQNFTVSVIVSTIFGVCAYIVAQVALIRLALSDLQGRQRDIGGAIRDGFTHFFPAFGIQLLVVLALGAIYVGFLFFVGVISVAAASGGSAASMTVIVLLSFLAVVAVLMFFATGWAVPLVARLVEGTGVFRSLGRSWFLAKGNRWRIFVIYIVEFVILLALIIAMAAVMIPLFGSTASGGFTATWLFVLFPLQLAFSCLIWSLWACFMAALYVNLRRAKEGVTEDLVADIFE</sequence>
<feature type="transmembrane region" description="Helical" evidence="1">
    <location>
        <begin position="250"/>
        <end position="278"/>
    </location>
</feature>
<dbReference type="AlphaFoldDB" id="A0A842HV48"/>
<feature type="transmembrane region" description="Helical" evidence="1">
    <location>
        <begin position="26"/>
        <end position="49"/>
    </location>
</feature>
<protein>
    <recommendedName>
        <fullName evidence="2">DUF7847 domain-containing protein</fullName>
    </recommendedName>
</protein>
<evidence type="ECO:0000256" key="1">
    <source>
        <dbReference type="SAM" id="Phobius"/>
    </source>
</evidence>
<accession>A0A842HV48</accession>
<feature type="domain" description="DUF7847" evidence="2">
    <location>
        <begin position="10"/>
        <end position="280"/>
    </location>
</feature>
<evidence type="ECO:0000313" key="3">
    <source>
        <dbReference type="EMBL" id="MBC2776842.1"/>
    </source>
</evidence>
<evidence type="ECO:0000313" key="4">
    <source>
        <dbReference type="Proteomes" id="UP000564378"/>
    </source>
</evidence>
<dbReference type="InterPro" id="IPR057169">
    <property type="entry name" value="DUF7847"/>
</dbReference>
<evidence type="ECO:0000259" key="2">
    <source>
        <dbReference type="Pfam" id="PF25231"/>
    </source>
</evidence>
<dbReference type="Proteomes" id="UP000564378">
    <property type="component" value="Unassembled WGS sequence"/>
</dbReference>
<feature type="transmembrane region" description="Helical" evidence="1">
    <location>
        <begin position="210"/>
        <end position="238"/>
    </location>
</feature>
<keyword evidence="4" id="KW-1185">Reference proteome</keyword>
<keyword evidence="1" id="KW-1133">Transmembrane helix</keyword>
<feature type="transmembrane region" description="Helical" evidence="1">
    <location>
        <begin position="69"/>
        <end position="96"/>
    </location>
</feature>
<comment type="caution">
    <text evidence="3">The sequence shown here is derived from an EMBL/GenBank/DDBJ whole genome shotgun (WGS) entry which is preliminary data.</text>
</comment>
<dbReference type="RefSeq" id="WP_185800092.1">
    <property type="nucleotide sequence ID" value="NZ_JACJVJ010000001.1"/>
</dbReference>
<keyword evidence="1" id="KW-0812">Transmembrane</keyword>
<feature type="transmembrane region" description="Helical" evidence="1">
    <location>
        <begin position="117"/>
        <end position="150"/>
    </location>
</feature>
<organism evidence="3 4">
    <name type="scientific">Parasphingopyxis marina</name>
    <dbReference type="NCBI Taxonomy" id="2761622"/>
    <lineage>
        <taxon>Bacteria</taxon>
        <taxon>Pseudomonadati</taxon>
        <taxon>Pseudomonadota</taxon>
        <taxon>Alphaproteobacteria</taxon>
        <taxon>Sphingomonadales</taxon>
        <taxon>Sphingomonadaceae</taxon>
        <taxon>Parasphingopyxis</taxon>
    </lineage>
</organism>
<reference evidence="3 4" key="1">
    <citation type="submission" date="2020-08" db="EMBL/GenBank/DDBJ databases">
        <title>Draft genome sequence of Parasphingopyxis sp. GrpM-11.</title>
        <authorList>
            <person name="Oh J."/>
            <person name="Roh D.-H."/>
        </authorList>
    </citation>
    <scope>NUCLEOTIDE SEQUENCE [LARGE SCALE GENOMIC DNA]</scope>
    <source>
        <strain evidence="3 4">GrpM-11</strain>
    </source>
</reference>
<proteinExistence type="predicted"/>
<gene>
    <name evidence="3" type="ORF">H6P80_04335</name>
</gene>